<dbReference type="EnsemblMetazoa" id="XM_019901834.1">
    <property type="protein sequence ID" value="XP_019757393.1"/>
    <property type="gene ID" value="LOC109535827"/>
</dbReference>
<evidence type="ECO:0000313" key="2">
    <source>
        <dbReference type="Proteomes" id="UP000019118"/>
    </source>
</evidence>
<accession>A0AAR5P8H6</accession>
<dbReference type="InterPro" id="IPR004119">
    <property type="entry name" value="EcKL"/>
</dbReference>
<dbReference type="AlphaFoldDB" id="A0AAR5P8H6"/>
<dbReference type="PANTHER" id="PTHR11012">
    <property type="entry name" value="PROTEIN KINASE-LIKE DOMAIN-CONTAINING"/>
    <property type="match status" value="1"/>
</dbReference>
<reference evidence="1" key="2">
    <citation type="submission" date="2024-08" db="UniProtKB">
        <authorList>
            <consortium name="EnsemblMetazoa"/>
        </authorList>
    </citation>
    <scope>IDENTIFICATION</scope>
</reference>
<dbReference type="PANTHER" id="PTHR11012:SF48">
    <property type="entry name" value="CHK KINASE-LIKE DOMAIN-CONTAINING PROTEIN-RELATED"/>
    <property type="match status" value="1"/>
</dbReference>
<protein>
    <recommendedName>
        <fullName evidence="3">CHK kinase-like domain-containing protein</fullName>
    </recommendedName>
</protein>
<keyword evidence="2" id="KW-1185">Reference proteome</keyword>
<dbReference type="Pfam" id="PF02958">
    <property type="entry name" value="EcKL"/>
    <property type="match status" value="1"/>
</dbReference>
<evidence type="ECO:0000313" key="1">
    <source>
        <dbReference type="EnsemblMetazoa" id="XP_019757393.1"/>
    </source>
</evidence>
<organism evidence="1 2">
    <name type="scientific">Dendroctonus ponderosae</name>
    <name type="common">Mountain pine beetle</name>
    <dbReference type="NCBI Taxonomy" id="77166"/>
    <lineage>
        <taxon>Eukaryota</taxon>
        <taxon>Metazoa</taxon>
        <taxon>Ecdysozoa</taxon>
        <taxon>Arthropoda</taxon>
        <taxon>Hexapoda</taxon>
        <taxon>Insecta</taxon>
        <taxon>Pterygota</taxon>
        <taxon>Neoptera</taxon>
        <taxon>Endopterygota</taxon>
        <taxon>Coleoptera</taxon>
        <taxon>Polyphaga</taxon>
        <taxon>Cucujiformia</taxon>
        <taxon>Curculionidae</taxon>
        <taxon>Scolytinae</taxon>
        <taxon>Dendroctonus</taxon>
    </lineage>
</organism>
<dbReference type="Proteomes" id="UP000019118">
    <property type="component" value="Unassembled WGS sequence"/>
</dbReference>
<sequence>MEIIEPFTKKKMDEVFRNFYSYPKEKPLEFNLINQQNILEVNEQGASERYVLEKSVNLTRANTLGSSVVQPAFLVSNKSEEDYGAYKIERLDKLEKVNVNNVEQLRLVLNKIARIQAQCLMGHELSCENREYLLKPIAKSITGNFTDIEEQIITTTLDGLQTALNKLLQSNLLVLSNWMSTNNIYIDTNNNDVVFLQNSPGQLLPPAHDALLCIFSLTTEKFRQHHYEDLANFYFKSLINAFKNSNQTIADNITEAYIETQTNTFLPVVKLTAASKAKGSDELRDILANIENYLKFPEVNQEDVYHAIKTKLASSEFDLLNYSLRRLTENNGHLGDYFHLEITVKHQEIVEIFKLFAKIVNSTTDAFTDLIENGLGKKEKFFYITLCGLFDEHGLNDLMDFAPKCYMSGLKGMILDDLTSIGYTPLTPDISLKFDGVRIILEKLAKFHACTFIIEELLSRKWGRKVRLGEEYSGYLEEALIVTDGSIGDFMFNRFQ</sequence>
<evidence type="ECO:0008006" key="3">
    <source>
        <dbReference type="Google" id="ProtNLM"/>
    </source>
</evidence>
<reference evidence="2" key="1">
    <citation type="journal article" date="2013" name="Genome Biol.">
        <title>Draft genome of the mountain pine beetle, Dendroctonus ponderosae Hopkins, a major forest pest.</title>
        <authorList>
            <person name="Keeling C.I."/>
            <person name="Yuen M.M."/>
            <person name="Liao N.Y."/>
            <person name="Docking T.R."/>
            <person name="Chan S.K."/>
            <person name="Taylor G.A."/>
            <person name="Palmquist D.L."/>
            <person name="Jackman S.D."/>
            <person name="Nguyen A."/>
            <person name="Li M."/>
            <person name="Henderson H."/>
            <person name="Janes J.K."/>
            <person name="Zhao Y."/>
            <person name="Pandoh P."/>
            <person name="Moore R."/>
            <person name="Sperling F.A."/>
            <person name="Huber D.P."/>
            <person name="Birol I."/>
            <person name="Jones S.J."/>
            <person name="Bohlmann J."/>
        </authorList>
    </citation>
    <scope>NUCLEOTIDE SEQUENCE</scope>
</reference>
<name>A0AAR5P8H6_DENPD</name>
<proteinExistence type="predicted"/>